<dbReference type="Proteomes" id="UP000606730">
    <property type="component" value="Unassembled WGS sequence"/>
</dbReference>
<organism evidence="2 3">
    <name type="scientific">Actibacterium pelagium</name>
    <dbReference type="NCBI Taxonomy" id="2029103"/>
    <lineage>
        <taxon>Bacteria</taxon>
        <taxon>Pseudomonadati</taxon>
        <taxon>Pseudomonadota</taxon>
        <taxon>Alphaproteobacteria</taxon>
        <taxon>Rhodobacterales</taxon>
        <taxon>Roseobacteraceae</taxon>
        <taxon>Actibacterium</taxon>
    </lineage>
</organism>
<feature type="region of interest" description="Disordered" evidence="1">
    <location>
        <begin position="47"/>
        <end position="92"/>
    </location>
</feature>
<sequence length="92" mass="9988">MLNAQIISPQMQVANLTVLARGGENGAGWGVSDSAAMFRNKFNEDTGNRRADAVNSNSPMLPRGMRVSNAPATTKNVPFRTHRRTEGMRNDG</sequence>
<evidence type="ECO:0000313" key="3">
    <source>
        <dbReference type="Proteomes" id="UP000606730"/>
    </source>
</evidence>
<evidence type="ECO:0000313" key="2">
    <source>
        <dbReference type="EMBL" id="GGE46489.1"/>
    </source>
</evidence>
<reference evidence="2" key="1">
    <citation type="journal article" date="2014" name="Int. J. Syst. Evol. Microbiol.">
        <title>Complete genome sequence of Corynebacterium casei LMG S-19264T (=DSM 44701T), isolated from a smear-ripened cheese.</title>
        <authorList>
            <consortium name="US DOE Joint Genome Institute (JGI-PGF)"/>
            <person name="Walter F."/>
            <person name="Albersmeier A."/>
            <person name="Kalinowski J."/>
            <person name="Ruckert C."/>
        </authorList>
    </citation>
    <scope>NUCLEOTIDE SEQUENCE</scope>
    <source>
        <strain evidence="2">CGMCC 1.16012</strain>
    </source>
</reference>
<accession>A0A917AE93</accession>
<name>A0A917AE93_9RHOB</name>
<evidence type="ECO:0000256" key="1">
    <source>
        <dbReference type="SAM" id="MobiDB-lite"/>
    </source>
</evidence>
<reference evidence="2" key="2">
    <citation type="submission" date="2020-09" db="EMBL/GenBank/DDBJ databases">
        <authorList>
            <person name="Sun Q."/>
            <person name="Zhou Y."/>
        </authorList>
    </citation>
    <scope>NUCLEOTIDE SEQUENCE</scope>
    <source>
        <strain evidence="2">CGMCC 1.16012</strain>
    </source>
</reference>
<proteinExistence type="predicted"/>
<comment type="caution">
    <text evidence="2">The sequence shown here is derived from an EMBL/GenBank/DDBJ whole genome shotgun (WGS) entry which is preliminary data.</text>
</comment>
<gene>
    <name evidence="2" type="ORF">GCM10011517_12730</name>
</gene>
<dbReference type="EMBL" id="BMKN01000001">
    <property type="protein sequence ID" value="GGE46489.1"/>
    <property type="molecule type" value="Genomic_DNA"/>
</dbReference>
<keyword evidence="3" id="KW-1185">Reference proteome</keyword>
<dbReference type="AlphaFoldDB" id="A0A917AE93"/>
<protein>
    <submittedName>
        <fullName evidence="2">Uncharacterized protein</fullName>
    </submittedName>
</protein>